<dbReference type="KEGG" id="slp:Slip_1828"/>
<keyword evidence="1" id="KW-0472">Membrane</keyword>
<name>D7CPE8_SYNLT</name>
<dbReference type="STRING" id="643648.Slip_1828"/>
<dbReference type="EMBL" id="CP002048">
    <property type="protein sequence ID" value="ADI02583.1"/>
    <property type="molecule type" value="Genomic_DNA"/>
</dbReference>
<protein>
    <submittedName>
        <fullName evidence="2">Uncharacterized protein</fullName>
    </submittedName>
</protein>
<keyword evidence="1" id="KW-1133">Transmembrane helix</keyword>
<reference evidence="2 3" key="2">
    <citation type="journal article" date="2010" name="Stand. Genomic Sci.">
        <title>Complete genome sequence of Syntrophothermus lipocalidus type strain (TGB-C1).</title>
        <authorList>
            <person name="Djao O.D."/>
            <person name="Zhang X."/>
            <person name="Lucas S."/>
            <person name="Lapidus A."/>
            <person name="Del Rio T.G."/>
            <person name="Nolan M."/>
            <person name="Tice H."/>
            <person name="Cheng J.F."/>
            <person name="Han C."/>
            <person name="Tapia R."/>
            <person name="Goodwin L."/>
            <person name="Pitluck S."/>
            <person name="Liolios K."/>
            <person name="Ivanova N."/>
            <person name="Mavromatis K."/>
            <person name="Mikhailova N."/>
            <person name="Ovchinnikova G."/>
            <person name="Pati A."/>
            <person name="Brambilla E."/>
            <person name="Chen A."/>
            <person name="Palaniappan K."/>
            <person name="Land M."/>
            <person name="Hauser L."/>
            <person name="Chang Y.J."/>
            <person name="Jeffries C.D."/>
            <person name="Rohde M."/>
            <person name="Sikorski J."/>
            <person name="Spring S."/>
            <person name="Goker M."/>
            <person name="Detter J.C."/>
            <person name="Woyke T."/>
            <person name="Bristow J."/>
            <person name="Eisen J.A."/>
            <person name="Markowitz V."/>
            <person name="Hugenholtz P."/>
            <person name="Kyrpides N.C."/>
            <person name="Klenk H.P."/>
        </authorList>
    </citation>
    <scope>NUCLEOTIDE SEQUENCE [LARGE SCALE GENOMIC DNA]</scope>
    <source>
        <strain evidence="3">DSM 12680 / TGB-C1</strain>
    </source>
</reference>
<sequence length="78" mass="8935">MRRAVGITSYYNGQVRRFTATPFDESTIQYTKTQSDDHLQLERLEHSMELIGRIIALAALALGAAVLIVQIGIWRSWW</sequence>
<organism evidence="2 3">
    <name type="scientific">Syntrophothermus lipocalidus (strain DSM 12680 / TGB-C1)</name>
    <dbReference type="NCBI Taxonomy" id="643648"/>
    <lineage>
        <taxon>Bacteria</taxon>
        <taxon>Bacillati</taxon>
        <taxon>Bacillota</taxon>
        <taxon>Clostridia</taxon>
        <taxon>Eubacteriales</taxon>
        <taxon>Syntrophomonadaceae</taxon>
        <taxon>Syntrophothermus</taxon>
    </lineage>
</organism>
<evidence type="ECO:0000256" key="1">
    <source>
        <dbReference type="SAM" id="Phobius"/>
    </source>
</evidence>
<dbReference type="HOGENOM" id="CLU_2620822_0_0_9"/>
<proteinExistence type="predicted"/>
<evidence type="ECO:0000313" key="2">
    <source>
        <dbReference type="EMBL" id="ADI02583.1"/>
    </source>
</evidence>
<gene>
    <name evidence="2" type="ordered locus">Slip_1828</name>
</gene>
<accession>D7CPE8</accession>
<dbReference type="AlphaFoldDB" id="D7CPE8"/>
<reference evidence="3" key="1">
    <citation type="journal article" date="2010" name="Stand. Genomic Sci.">
        <title>Complete genome sequence of Syntrophothermus lipocalidus type strain (TGB-C1T).</title>
        <authorList>
            <consortium name="US DOE Joint Genome Institute (JGI-PGF)"/>
            <person name="Djao O."/>
            <person name="Zhang X."/>
            <person name="Lucas S."/>
            <person name="Lapidus A."/>
            <person name="Glavina Del Rio T."/>
            <person name="Nolan M."/>
            <person name="Tice H."/>
            <person name="Cheng J."/>
            <person name="Han C."/>
            <person name="Tapia R."/>
            <person name="Goodwin L."/>
            <person name="Pitluck S."/>
            <person name="Liolios K."/>
            <person name="Ivanova N."/>
            <person name="Mavromatis K."/>
            <person name="Mikhailova N."/>
            <person name="Ovchinnikova G."/>
            <person name="Pati A."/>
            <person name="Brambilla E."/>
            <person name="Chen A."/>
            <person name="Palaniappan K."/>
            <person name="Land M."/>
            <person name="Hauser L."/>
            <person name="Chang Y."/>
            <person name="Jeffries C."/>
            <person name="Rohde M."/>
            <person name="Sikorski J."/>
            <person name="Spring S."/>
            <person name="Goker M."/>
            <person name="Detter J."/>
            <person name="Woyke T."/>
            <person name="Bristow J."/>
            <person name="Eisen J."/>
            <person name="Markowitz V."/>
            <person name="Hugenholtz P."/>
            <person name="Kyrpides N."/>
            <person name="Klenk H."/>
        </authorList>
    </citation>
    <scope>NUCLEOTIDE SEQUENCE [LARGE SCALE GENOMIC DNA]</scope>
    <source>
        <strain evidence="3">DSM 12680 / TGB-C1</strain>
    </source>
</reference>
<evidence type="ECO:0000313" key="3">
    <source>
        <dbReference type="Proteomes" id="UP000000378"/>
    </source>
</evidence>
<keyword evidence="1" id="KW-0812">Transmembrane</keyword>
<dbReference type="Proteomes" id="UP000000378">
    <property type="component" value="Chromosome"/>
</dbReference>
<keyword evidence="3" id="KW-1185">Reference proteome</keyword>
<feature type="transmembrane region" description="Helical" evidence="1">
    <location>
        <begin position="50"/>
        <end position="73"/>
    </location>
</feature>